<organism evidence="3 4">
    <name type="scientific">Zoogloea dura</name>
    <dbReference type="NCBI Taxonomy" id="2728840"/>
    <lineage>
        <taxon>Bacteria</taxon>
        <taxon>Pseudomonadati</taxon>
        <taxon>Pseudomonadota</taxon>
        <taxon>Betaproteobacteria</taxon>
        <taxon>Rhodocyclales</taxon>
        <taxon>Zoogloeaceae</taxon>
        <taxon>Zoogloea</taxon>
    </lineage>
</organism>
<dbReference type="Pfam" id="PF26598">
    <property type="entry name" value="DUF8187"/>
    <property type="match status" value="1"/>
</dbReference>
<gene>
    <name evidence="3" type="ORF">HHL15_23125</name>
</gene>
<evidence type="ECO:0000313" key="3">
    <source>
        <dbReference type="EMBL" id="NML28660.1"/>
    </source>
</evidence>
<evidence type="ECO:0000313" key="4">
    <source>
        <dbReference type="Proteomes" id="UP000580043"/>
    </source>
</evidence>
<dbReference type="InterPro" id="IPR058500">
    <property type="entry name" value="DUF8187"/>
</dbReference>
<dbReference type="InterPro" id="IPR013424">
    <property type="entry name" value="Ice-binding_C"/>
</dbReference>
<accession>A0A848GBA3</accession>
<feature type="domain" description="DUF8187" evidence="2">
    <location>
        <begin position="6"/>
        <end position="120"/>
    </location>
</feature>
<name>A0A848GBA3_9RHOO</name>
<reference evidence="3 4" key="1">
    <citation type="submission" date="2020-04" db="EMBL/GenBank/DDBJ databases">
        <title>Zoogloea sp. G-4-1-14 isolated from soil.</title>
        <authorList>
            <person name="Dahal R.H."/>
        </authorList>
    </citation>
    <scope>NUCLEOTIDE SEQUENCE [LARGE SCALE GENOMIC DNA]</scope>
    <source>
        <strain evidence="3 4">G-4-1-14</strain>
    </source>
</reference>
<dbReference type="EMBL" id="JABBGA010000032">
    <property type="protein sequence ID" value="NML28660.1"/>
    <property type="molecule type" value="Genomic_DNA"/>
</dbReference>
<dbReference type="Pfam" id="PF07589">
    <property type="entry name" value="PEP-CTERM"/>
    <property type="match status" value="1"/>
</dbReference>
<comment type="caution">
    <text evidence="3">The sequence shown here is derived from an EMBL/GenBank/DDBJ whole genome shotgun (WGS) entry which is preliminary data.</text>
</comment>
<evidence type="ECO:0000259" key="2">
    <source>
        <dbReference type="Pfam" id="PF26598"/>
    </source>
</evidence>
<dbReference type="NCBIfam" id="TIGR02595">
    <property type="entry name" value="PEP_CTERM"/>
    <property type="match status" value="1"/>
</dbReference>
<dbReference type="AlphaFoldDB" id="A0A848GBA3"/>
<sequence>MIDYGGPTPVGAPNTAVWVPLGTVDASTSGITGSSFVYNFTTNTFTSDGVDVKGLTNTFSGSVNTVNMLLGAVFGPLANSLIGSGTLSVSHVLTNDTWVIDITENDSPLTGFNAVLAALDAASLQDGRIDGRFLANGALRFVPEPGSMALVGLGLAGLAALRRRKAA</sequence>
<keyword evidence="4" id="KW-1185">Reference proteome</keyword>
<feature type="domain" description="Ice-binding protein C-terminal" evidence="1">
    <location>
        <begin position="142"/>
        <end position="164"/>
    </location>
</feature>
<protein>
    <submittedName>
        <fullName evidence="3">PEP-CTERM sorting domain-containing protein</fullName>
    </submittedName>
</protein>
<evidence type="ECO:0000259" key="1">
    <source>
        <dbReference type="Pfam" id="PF07589"/>
    </source>
</evidence>
<proteinExistence type="predicted"/>
<dbReference type="Proteomes" id="UP000580043">
    <property type="component" value="Unassembled WGS sequence"/>
</dbReference>